<dbReference type="VEuPathDB" id="CryptoDB:GY17_00003753"/>
<dbReference type="VEuPathDB" id="CryptoDB:Chro.20442"/>
<evidence type="ECO:0000313" key="5">
    <source>
        <dbReference type="Proteomes" id="UP001429100"/>
    </source>
</evidence>
<evidence type="ECO:0000313" key="3">
    <source>
        <dbReference type="EMBL" id="CUV04789.1"/>
    </source>
</evidence>
<dbReference type="EMBL" id="JTAI01000043">
    <property type="protein sequence ID" value="PPS93244.1"/>
    <property type="molecule type" value="Genomic_DNA"/>
</dbReference>
<evidence type="ECO:0000256" key="1">
    <source>
        <dbReference type="SAM" id="Coils"/>
    </source>
</evidence>
<keyword evidence="1" id="KW-0175">Coiled coil</keyword>
<dbReference type="Proteomes" id="UP001429100">
    <property type="component" value="Unassembled WGS sequence"/>
</dbReference>
<evidence type="ECO:0000256" key="2">
    <source>
        <dbReference type="SAM" id="MobiDB-lite"/>
    </source>
</evidence>
<sequence length="340" mass="38711">MSLLSIQKPQGVLELGISEIENSTRKLVENETRKFEAYIDILRDQMMGMGELEHENEILQGEVARITEQLSLRELDMESKEKKIFELEKSARDFQQMNQDYEKELSELTEEKNNLKTQLNEMNAQIEKLLNEKITSEKVVQGNDEKQIASKSKSKKRTQEEHADENNSTNKVSKEAPTLKKSRLRRPQNEDSSESKKSISKDTESIIQEEKLEKEENPLKNVLGKTNLGRLRAPLLRNRVVKAAEAANPEVENAPELKTLEKEKSGSGKSSKSSSIESKKSGKKTSKVAKIAKIPHYDENILNSMKVIELKDVCSKLQLEISQRARKSDLIQSILSFQGE</sequence>
<reference evidence="4 5" key="3">
    <citation type="submission" date="2017-10" db="EMBL/GenBank/DDBJ databases">
        <title>Consistent, comparative and evidence-based genome annotation and re-annotation for the closely-related species, Cryptosporidium parvum, C. hominis and C. tyzzeri.</title>
        <authorList>
            <person name="Baptista R.P."/>
            <person name="Li Y."/>
            <person name="Sateriale A."/>
            <person name="Striepen B."/>
            <person name="Kissinger J.C."/>
        </authorList>
    </citation>
    <scope>NUCLEOTIDE SEQUENCE [LARGE SCALE GENOMIC DNA]</scope>
    <source>
        <strain evidence="4">30976</strain>
    </source>
</reference>
<feature type="coiled-coil region" evidence="1">
    <location>
        <begin position="49"/>
        <end position="139"/>
    </location>
</feature>
<reference evidence="4 5" key="1">
    <citation type="submission" date="2014-11" db="EMBL/GenBank/DDBJ databases">
        <title>Comparative genomic analysis of Cryptosporidium hominis reveals occurrence of genetic recombination in virulent subtypes.</title>
        <authorList>
            <person name="Guo Y."/>
            <person name="Tang K."/>
            <person name="Frace M."/>
            <person name="Li N."/>
            <person name="Roellig D.M."/>
            <person name="Sammons S."/>
            <person name="Knipe K."/>
            <person name="Rowe L."/>
            <person name="Feng Y."/>
            <person name="Xiao L."/>
        </authorList>
    </citation>
    <scope>NUCLEOTIDE SEQUENCE [LARGE SCALE GENOMIC DNA]</scope>
    <source>
        <strain evidence="4">30976</strain>
    </source>
</reference>
<accession>A0A0S4TE22</accession>
<reference evidence="3" key="2">
    <citation type="submission" date="2015-08" db="EMBL/GenBank/DDBJ databases">
        <authorList>
            <person name="Babu N.S."/>
            <person name="Beckwith C.J."/>
            <person name="Beseler K.G."/>
            <person name="Brison A."/>
            <person name="Carone J.V."/>
            <person name="Caskin T.P."/>
            <person name="Diamond M."/>
            <person name="Durham M.E."/>
            <person name="Foxe J.M."/>
            <person name="Go M."/>
            <person name="Henderson B.A."/>
            <person name="Jones I.B."/>
            <person name="McGettigan J.A."/>
            <person name="Micheletti S.J."/>
            <person name="Nasrallah M.E."/>
            <person name="Ortiz D."/>
            <person name="Piller C.R."/>
            <person name="Privatt S.R."/>
            <person name="Schneider S.L."/>
            <person name="Sharp S."/>
            <person name="Smith T.C."/>
            <person name="Stanton J.D."/>
            <person name="Ullery H.E."/>
            <person name="Wilson R.J."/>
            <person name="Serrano M.G."/>
            <person name="Buck G."/>
            <person name="Lee V."/>
            <person name="Wang Y."/>
            <person name="Carvalho R."/>
            <person name="Voegtly L."/>
            <person name="Shi R."/>
            <person name="Duckworth R."/>
            <person name="Johnson A."/>
            <person name="Loviza R."/>
            <person name="Walstead R."/>
            <person name="Shah Z."/>
            <person name="Kiflezghi M."/>
            <person name="Wade K."/>
            <person name="Ball S.L."/>
            <person name="Bradley K.W."/>
            <person name="Asai D.J."/>
            <person name="Bowman C.A."/>
            <person name="Russell D.A."/>
            <person name="Pope W.H."/>
            <person name="Jacobs-Sera D."/>
            <person name="Hendrix R.W."/>
            <person name="Hatfull G.F."/>
        </authorList>
    </citation>
    <scope>NUCLEOTIDE SEQUENCE [LARGE SCALE GENOMIC DNA]</scope>
</reference>
<proteinExistence type="predicted"/>
<feature type="compositionally biased region" description="Low complexity" evidence="2">
    <location>
        <begin position="244"/>
        <end position="256"/>
    </location>
</feature>
<gene>
    <name evidence="3" type="ORF">CHUDEA2_4130</name>
    <name evidence="4" type="ORF">GY17_00003753</name>
</gene>
<name>A0A0S4TE22_CRYHO</name>
<dbReference type="OrthoDB" id="343286at2759"/>
<protein>
    <submittedName>
        <fullName evidence="4">Rho termination factor</fullName>
    </submittedName>
</protein>
<organism evidence="3">
    <name type="scientific">Cryptosporidium hominis</name>
    <dbReference type="NCBI Taxonomy" id="237895"/>
    <lineage>
        <taxon>Eukaryota</taxon>
        <taxon>Sar</taxon>
        <taxon>Alveolata</taxon>
        <taxon>Apicomplexa</taxon>
        <taxon>Conoidasida</taxon>
        <taxon>Coccidia</taxon>
        <taxon>Eucoccidiorida</taxon>
        <taxon>Eimeriorina</taxon>
        <taxon>Cryptosporidiidae</taxon>
        <taxon>Cryptosporidium</taxon>
    </lineage>
</organism>
<dbReference type="AlphaFoldDB" id="A0A0S4TE22"/>
<dbReference type="Proteomes" id="UP000199752">
    <property type="component" value="Chromosome 2"/>
</dbReference>
<evidence type="ECO:0000313" key="4">
    <source>
        <dbReference type="EMBL" id="PPS93244.1"/>
    </source>
</evidence>
<feature type="compositionally biased region" description="Low complexity" evidence="2">
    <location>
        <begin position="267"/>
        <end position="276"/>
    </location>
</feature>
<feature type="region of interest" description="Disordered" evidence="2">
    <location>
        <begin position="141"/>
        <end position="222"/>
    </location>
</feature>
<feature type="region of interest" description="Disordered" evidence="2">
    <location>
        <begin position="244"/>
        <end position="288"/>
    </location>
</feature>
<keyword evidence="5" id="KW-1185">Reference proteome</keyword>
<feature type="compositionally biased region" description="Basic and acidic residues" evidence="2">
    <location>
        <begin position="187"/>
        <end position="218"/>
    </location>
</feature>
<dbReference type="VEuPathDB" id="CryptoDB:ChTU502y2012_378g0005"/>
<dbReference type="EMBL" id="LN877948">
    <property type="protein sequence ID" value="CUV04789.1"/>
    <property type="molecule type" value="Genomic_DNA"/>
</dbReference>
<dbReference type="VEuPathDB" id="CryptoDB:CHUDEA2_4130"/>